<keyword evidence="1" id="KW-0479">Metal-binding</keyword>
<accession>A0ABS8W721</accession>
<proteinExistence type="predicted"/>
<dbReference type="Pfam" id="PF01903">
    <property type="entry name" value="CbiX"/>
    <property type="match status" value="1"/>
</dbReference>
<dbReference type="InterPro" id="IPR002762">
    <property type="entry name" value="CbiX-like"/>
</dbReference>
<organism evidence="3 4">
    <name type="scientific">Motilimonas cestriensis</name>
    <dbReference type="NCBI Taxonomy" id="2742685"/>
    <lineage>
        <taxon>Bacteria</taxon>
        <taxon>Pseudomonadati</taxon>
        <taxon>Pseudomonadota</taxon>
        <taxon>Gammaproteobacteria</taxon>
        <taxon>Alteromonadales</taxon>
        <taxon>Alteromonadales genera incertae sedis</taxon>
        <taxon>Motilimonas</taxon>
    </lineage>
</organism>
<gene>
    <name evidence="3" type="ORF">K6Y31_08110</name>
</gene>
<sequence length="122" mass="13629">MKALVVIAHGSRNPLANEELQKMVQHLSQQPENSHFDFLKAGYLELASPSINDCLDELLEKGVTEFVIFPYFLNSGVHVLKDIPKAITHYQTTYPDHQFTLLTHFGAAPGILDLVTQLVGNK</sequence>
<reference evidence="3 4" key="1">
    <citation type="journal article" date="2022" name="Environ. Microbiol. Rep.">
        <title>Eco-phylogenetic analyses reveal divergent evolution of vitamin B12 metabolism in the marine bacterial family 'Psychromonadaceae'.</title>
        <authorList>
            <person name="Jin X."/>
            <person name="Yang Y."/>
            <person name="Cao H."/>
            <person name="Gao B."/>
            <person name="Zhao Z."/>
        </authorList>
    </citation>
    <scope>NUCLEOTIDE SEQUENCE [LARGE SCALE GENOMIC DNA]</scope>
    <source>
        <strain evidence="3 4">MKS20</strain>
    </source>
</reference>
<comment type="caution">
    <text evidence="3">The sequence shown here is derived from an EMBL/GenBank/DDBJ whole genome shotgun (WGS) entry which is preliminary data.</text>
</comment>
<dbReference type="SUPFAM" id="SSF53800">
    <property type="entry name" value="Chelatase"/>
    <property type="match status" value="1"/>
</dbReference>
<dbReference type="PANTHER" id="PTHR33542">
    <property type="entry name" value="SIROHYDROCHLORIN FERROCHELATASE, CHLOROPLASTIC"/>
    <property type="match status" value="1"/>
</dbReference>
<evidence type="ECO:0000313" key="3">
    <source>
        <dbReference type="EMBL" id="MCE2594779.1"/>
    </source>
</evidence>
<protein>
    <submittedName>
        <fullName evidence="3">CbiX/SirB N-terminal domain-containing protein</fullName>
    </submittedName>
</protein>
<evidence type="ECO:0000256" key="1">
    <source>
        <dbReference type="ARBA" id="ARBA00022723"/>
    </source>
</evidence>
<keyword evidence="4" id="KW-1185">Reference proteome</keyword>
<evidence type="ECO:0000313" key="4">
    <source>
        <dbReference type="Proteomes" id="UP001201273"/>
    </source>
</evidence>
<name>A0ABS8W721_9GAMM</name>
<dbReference type="EMBL" id="JAIMJA010000006">
    <property type="protein sequence ID" value="MCE2594779.1"/>
    <property type="molecule type" value="Genomic_DNA"/>
</dbReference>
<evidence type="ECO:0000256" key="2">
    <source>
        <dbReference type="ARBA" id="ARBA00023239"/>
    </source>
</evidence>
<dbReference type="Proteomes" id="UP001201273">
    <property type="component" value="Unassembled WGS sequence"/>
</dbReference>
<dbReference type="Gene3D" id="3.40.50.1400">
    <property type="match status" value="1"/>
</dbReference>
<dbReference type="PANTHER" id="PTHR33542:SF3">
    <property type="entry name" value="SIROHYDROCHLORIN FERROCHELATASE, CHLOROPLASTIC"/>
    <property type="match status" value="1"/>
</dbReference>
<dbReference type="InterPro" id="IPR050963">
    <property type="entry name" value="Sirohydro_Cobaltochel/CbiX"/>
</dbReference>
<dbReference type="RefSeq" id="WP_233052299.1">
    <property type="nucleotide sequence ID" value="NZ_JAIMJA010000006.1"/>
</dbReference>
<dbReference type="CDD" id="cd03416">
    <property type="entry name" value="CbiX_SirB_N"/>
    <property type="match status" value="1"/>
</dbReference>
<keyword evidence="2" id="KW-0456">Lyase</keyword>